<evidence type="ECO:0000256" key="3">
    <source>
        <dbReference type="ARBA" id="ARBA00022737"/>
    </source>
</evidence>
<dbReference type="InterPro" id="IPR001611">
    <property type="entry name" value="Leu-rich_rpt"/>
</dbReference>
<evidence type="ECO:0000256" key="4">
    <source>
        <dbReference type="ARBA" id="ARBA00023136"/>
    </source>
</evidence>
<keyword evidence="6" id="KW-1133">Transmembrane helix</keyword>
<evidence type="ECO:0000313" key="7">
    <source>
        <dbReference type="EMBL" id="CAD9568619.1"/>
    </source>
</evidence>
<dbReference type="Gene3D" id="3.80.10.10">
    <property type="entry name" value="Ribonuclease Inhibitor"/>
    <property type="match status" value="3"/>
</dbReference>
<keyword evidence="6" id="KW-0812">Transmembrane</keyword>
<evidence type="ECO:0000256" key="2">
    <source>
        <dbReference type="ARBA" id="ARBA00022729"/>
    </source>
</evidence>
<dbReference type="EMBL" id="HBGY01010293">
    <property type="protein sequence ID" value="CAD9568619.1"/>
    <property type="molecule type" value="Transcribed_RNA"/>
</dbReference>
<keyword evidence="2" id="KW-0732">Signal</keyword>
<name>A0A7S2K7J2_9STRA</name>
<feature type="compositionally biased region" description="Low complexity" evidence="5">
    <location>
        <begin position="98"/>
        <end position="109"/>
    </location>
</feature>
<evidence type="ECO:0008006" key="8">
    <source>
        <dbReference type="Google" id="ProtNLM"/>
    </source>
</evidence>
<evidence type="ECO:0000256" key="5">
    <source>
        <dbReference type="SAM" id="MobiDB-lite"/>
    </source>
</evidence>
<dbReference type="FunFam" id="3.80.10.10:FF:000095">
    <property type="entry name" value="LRR receptor-like serine/threonine-protein kinase GSO1"/>
    <property type="match status" value="1"/>
</dbReference>
<organism evidence="7">
    <name type="scientific">Leptocylindrus danicus</name>
    <dbReference type="NCBI Taxonomy" id="163516"/>
    <lineage>
        <taxon>Eukaryota</taxon>
        <taxon>Sar</taxon>
        <taxon>Stramenopiles</taxon>
        <taxon>Ochrophyta</taxon>
        <taxon>Bacillariophyta</taxon>
        <taxon>Coscinodiscophyceae</taxon>
        <taxon>Chaetocerotophycidae</taxon>
        <taxon>Leptocylindrales</taxon>
        <taxon>Leptocylindraceae</taxon>
        <taxon>Leptocylindrus</taxon>
    </lineage>
</organism>
<keyword evidence="4 6" id="KW-0472">Membrane</keyword>
<keyword evidence="1" id="KW-0433">Leucine-rich repeat</keyword>
<evidence type="ECO:0000256" key="1">
    <source>
        <dbReference type="ARBA" id="ARBA00022614"/>
    </source>
</evidence>
<evidence type="ECO:0000256" key="6">
    <source>
        <dbReference type="SAM" id="Phobius"/>
    </source>
</evidence>
<dbReference type="AlphaFoldDB" id="A0A7S2K7J2"/>
<feature type="compositionally biased region" description="Basic and acidic residues" evidence="5">
    <location>
        <begin position="37"/>
        <end position="59"/>
    </location>
</feature>
<keyword evidence="3" id="KW-0677">Repeat</keyword>
<feature type="compositionally biased region" description="Polar residues" evidence="5">
    <location>
        <begin position="27"/>
        <end position="36"/>
    </location>
</feature>
<dbReference type="SUPFAM" id="SSF52058">
    <property type="entry name" value="L domain-like"/>
    <property type="match status" value="2"/>
</dbReference>
<feature type="transmembrane region" description="Helical" evidence="6">
    <location>
        <begin position="224"/>
        <end position="244"/>
    </location>
</feature>
<feature type="region of interest" description="Disordered" evidence="5">
    <location>
        <begin position="245"/>
        <end position="266"/>
    </location>
</feature>
<proteinExistence type="predicted"/>
<gene>
    <name evidence="7" type="ORF">LDAN0321_LOCUS6502</name>
</gene>
<dbReference type="InterPro" id="IPR032675">
    <property type="entry name" value="LRR_dom_sf"/>
</dbReference>
<sequence length="858" mass="92553">MDEIQLSNSSSNSSSMKNDYDDDHTNESITSKQQHTLKSDEAAADRDSVLSRDQHHSDGDVEEGTCTASIDDSRERPRTTRQPGAYAVGGRNDRTAGLPPESSSSALSISPSISSLEVGIPMQFRLGMRGSADDIENSLRHSGHISRGISTREVLNRNSSNHPHLNLPEAILVEHAEVVESEDLNPPAENPAPTTVMAQQVASNNIFVADGQLVLPWYRRPGSYLIILVVVGCIVTTVLVTGIMGNDSGGDGDSDSSTFDDSRTYPSLSPNFSPTVSQFDIQYNALKNFYNLTSNNGTSPWINSDGWNSTEVVDTERHDVCEWYGITCTASPNRFVTEIDLSNNDLIGDMEVVSQALSGYLSSVEYLKSVDLRGNNITGQVTEELCGVTVTGIEQSLFLDCFIDCPCCKQTCECVDLVPGWVDDFGRGCLWYEQNNQCNADMISMSRSSNATTSYTQMDACCVCGGGTPVNPVPSLNPSASPTMNYGNVQYMALTELYTATNGDTWLNNDLWLSASASICDWYGVVCTNENSEIITALQLSANNLNGTIPAAIALLKELTDLELYENAITGVLPTELGMMQSLQNLYVYTNSLSGTIPSELGQLGESLKIMSLSRNNLDGTIPTEVGLLRSATQLAMSGNRLIGTIPSEILSLSSMYFFTSANNSLTGSIPSEIGQMSYAVGIALGHNYLSGTVPSEIGNLSNMYGFLLGGNDLTGTIPSEIGQLNSLGFLSIYDNSLSGSLPSEIAAPCNSIFSAFGALYVGYNSLTGSIPSEFGRCVYMEQLQLRYNSLSGTIPDELGKLNRLKILMLERNDLTGTMPESVCAFRQNDNITGSSQRLDLLSVDCDEVECDCCTNCA</sequence>
<feature type="region of interest" description="Disordered" evidence="5">
    <location>
        <begin position="1"/>
        <end position="109"/>
    </location>
</feature>
<reference evidence="7" key="1">
    <citation type="submission" date="2021-01" db="EMBL/GenBank/DDBJ databases">
        <authorList>
            <person name="Corre E."/>
            <person name="Pelletier E."/>
            <person name="Niang G."/>
            <person name="Scheremetjew M."/>
            <person name="Finn R."/>
            <person name="Kale V."/>
            <person name="Holt S."/>
            <person name="Cochrane G."/>
            <person name="Meng A."/>
            <person name="Brown T."/>
            <person name="Cohen L."/>
        </authorList>
    </citation>
    <scope>NUCLEOTIDE SEQUENCE</scope>
    <source>
        <strain evidence="7">B650</strain>
    </source>
</reference>
<dbReference type="PANTHER" id="PTHR48060">
    <property type="entry name" value="DNA DAMAGE-REPAIR/TOLERATION PROTEIN DRT100"/>
    <property type="match status" value="1"/>
</dbReference>
<accession>A0A7S2K7J2</accession>
<protein>
    <recommendedName>
        <fullName evidence="8">Leucine-rich repeat-containing N-terminal plant-type domain-containing protein</fullName>
    </recommendedName>
</protein>
<dbReference type="InterPro" id="IPR053211">
    <property type="entry name" value="DNA_repair-toleration"/>
</dbReference>
<dbReference type="PANTHER" id="PTHR48060:SF21">
    <property type="entry name" value="L DOMAIN-LIKE PROTEIN"/>
    <property type="match status" value="1"/>
</dbReference>
<dbReference type="Pfam" id="PF00560">
    <property type="entry name" value="LRR_1"/>
    <property type="match status" value="3"/>
</dbReference>